<evidence type="ECO:0000259" key="4">
    <source>
        <dbReference type="Pfam" id="PF25954"/>
    </source>
</evidence>
<name>A0A8D4VMV2_9GAMM</name>
<feature type="domain" description="CzcB-like barrel-sandwich hybrid" evidence="5">
    <location>
        <begin position="81"/>
        <end position="229"/>
    </location>
</feature>
<dbReference type="Pfam" id="PF25954">
    <property type="entry name" value="Beta-barrel_RND_2"/>
    <property type="match status" value="1"/>
</dbReference>
<dbReference type="GO" id="GO:0046914">
    <property type="term" value="F:transition metal ion binding"/>
    <property type="evidence" value="ECO:0007669"/>
    <property type="project" value="TreeGrafter"/>
</dbReference>
<dbReference type="RefSeq" id="WP_221047879.1">
    <property type="nucleotide sequence ID" value="NZ_AP019782.1"/>
</dbReference>
<dbReference type="Proteomes" id="UP000824988">
    <property type="component" value="Chromosome"/>
</dbReference>
<evidence type="ECO:0000313" key="7">
    <source>
        <dbReference type="Proteomes" id="UP000824988"/>
    </source>
</evidence>
<reference evidence="6" key="1">
    <citation type="submission" date="2019-06" db="EMBL/GenBank/DDBJ databases">
        <title>Complete genome sequence of Methylogaea oryzae strain JCM16910.</title>
        <authorList>
            <person name="Asakawa S."/>
        </authorList>
    </citation>
    <scope>NUCLEOTIDE SEQUENCE</scope>
    <source>
        <strain evidence="6">E10</strain>
    </source>
</reference>
<accession>A0A8D4VMV2</accession>
<comment type="similarity">
    <text evidence="1">Belongs to the membrane fusion protein (MFP) (TC 8.A.1) family.</text>
</comment>
<dbReference type="GO" id="GO:0030288">
    <property type="term" value="C:outer membrane-bounded periplasmic space"/>
    <property type="evidence" value="ECO:0007669"/>
    <property type="project" value="TreeGrafter"/>
</dbReference>
<gene>
    <name evidence="6" type="ORF">MoryE10_00900</name>
</gene>
<dbReference type="GO" id="GO:0016020">
    <property type="term" value="C:membrane"/>
    <property type="evidence" value="ECO:0007669"/>
    <property type="project" value="InterPro"/>
</dbReference>
<dbReference type="GO" id="GO:0060003">
    <property type="term" value="P:copper ion export"/>
    <property type="evidence" value="ECO:0007669"/>
    <property type="project" value="TreeGrafter"/>
</dbReference>
<evidence type="ECO:0000256" key="1">
    <source>
        <dbReference type="ARBA" id="ARBA00009477"/>
    </source>
</evidence>
<dbReference type="GO" id="GO:0022857">
    <property type="term" value="F:transmembrane transporter activity"/>
    <property type="evidence" value="ECO:0007669"/>
    <property type="project" value="InterPro"/>
</dbReference>
<evidence type="ECO:0000313" key="6">
    <source>
        <dbReference type="EMBL" id="BBL69484.1"/>
    </source>
</evidence>
<dbReference type="GO" id="GO:0015679">
    <property type="term" value="P:plasma membrane copper ion transport"/>
    <property type="evidence" value="ECO:0007669"/>
    <property type="project" value="TreeGrafter"/>
</dbReference>
<evidence type="ECO:0000259" key="5">
    <source>
        <dbReference type="Pfam" id="PF25973"/>
    </source>
</evidence>
<feature type="signal peptide" evidence="3">
    <location>
        <begin position="1"/>
        <end position="36"/>
    </location>
</feature>
<feature type="domain" description="CusB-like beta-barrel" evidence="4">
    <location>
        <begin position="233"/>
        <end position="301"/>
    </location>
</feature>
<keyword evidence="2" id="KW-0813">Transport</keyword>
<dbReference type="NCBIfam" id="TIGR01730">
    <property type="entry name" value="RND_mfp"/>
    <property type="match status" value="1"/>
</dbReference>
<dbReference type="InterPro" id="IPR051909">
    <property type="entry name" value="MFP_Cation_Efflux"/>
</dbReference>
<dbReference type="Pfam" id="PF25973">
    <property type="entry name" value="BSH_CzcB"/>
    <property type="match status" value="1"/>
</dbReference>
<organism evidence="6 7">
    <name type="scientific">Methylogaea oryzae</name>
    <dbReference type="NCBI Taxonomy" id="1295382"/>
    <lineage>
        <taxon>Bacteria</taxon>
        <taxon>Pseudomonadati</taxon>
        <taxon>Pseudomonadota</taxon>
        <taxon>Gammaproteobacteria</taxon>
        <taxon>Methylococcales</taxon>
        <taxon>Methylococcaceae</taxon>
        <taxon>Methylogaea</taxon>
    </lineage>
</organism>
<keyword evidence="7" id="KW-1185">Reference proteome</keyword>
<dbReference type="InterPro" id="IPR006143">
    <property type="entry name" value="RND_pump_MFP"/>
</dbReference>
<evidence type="ECO:0008006" key="8">
    <source>
        <dbReference type="Google" id="ProtNLM"/>
    </source>
</evidence>
<dbReference type="PANTHER" id="PTHR30097:SF4">
    <property type="entry name" value="SLR6042 PROTEIN"/>
    <property type="match status" value="1"/>
</dbReference>
<dbReference type="EMBL" id="AP019782">
    <property type="protein sequence ID" value="BBL69484.1"/>
    <property type="molecule type" value="Genomic_DNA"/>
</dbReference>
<dbReference type="KEGG" id="moz:MoryE10_00900"/>
<dbReference type="InterPro" id="IPR058647">
    <property type="entry name" value="BSH_CzcB-like"/>
</dbReference>
<evidence type="ECO:0000256" key="3">
    <source>
        <dbReference type="SAM" id="SignalP"/>
    </source>
</evidence>
<feature type="chain" id="PRO_5034460566" description="Efflux RND transporter periplasmic adaptor subunit" evidence="3">
    <location>
        <begin position="37"/>
        <end position="380"/>
    </location>
</feature>
<evidence type="ECO:0000256" key="2">
    <source>
        <dbReference type="ARBA" id="ARBA00022448"/>
    </source>
</evidence>
<proteinExistence type="inferred from homology"/>
<dbReference type="PANTHER" id="PTHR30097">
    <property type="entry name" value="CATION EFFLUX SYSTEM PROTEIN CUSB"/>
    <property type="match status" value="1"/>
</dbReference>
<dbReference type="InterPro" id="IPR058792">
    <property type="entry name" value="Beta-barrel_RND_2"/>
</dbReference>
<protein>
    <recommendedName>
        <fullName evidence="8">Efflux RND transporter periplasmic adaptor subunit</fullName>
    </recommendedName>
</protein>
<dbReference type="AlphaFoldDB" id="A0A8D4VMV2"/>
<sequence>MKIVTEYAPRAAQRYRHAVRPLALIAALATAAPAHAAPLIPITADQAAKLDIRTAKPRPAGATPLLSASARVVVPPGREFMVSATHAGLVSRIDVAVGDTVTKGQVLAQMASPAFLTLQREALQASHEHHLADSLLNRDQKLLAEGAIPKRRWDETRTLHDKNSAGDAEVRQVLSIAGMTPAEIDQLFKTQKLTDRLEIRAPVSGTVLERLVTTGERVDQLAALFRVADVSRLWLEIDLPPEQVDKVADGDVARVQGREISARIDSVGKQVLPATHSVVARAEVDNGAQRLYPGQTVGVDILRSGAAAGFRVPAAALARQAGASYVFVRLPQGFEPRTVEFLGQTNGDVVVSGALSEQDDVAVQGVAAIKAKWTESEGGE</sequence>
<keyword evidence="3" id="KW-0732">Signal</keyword>